<organism evidence="4 5">
    <name type="scientific">Sulfoacidibacillus ferrooxidans</name>
    <dbReference type="NCBI Taxonomy" id="2005001"/>
    <lineage>
        <taxon>Bacteria</taxon>
        <taxon>Bacillati</taxon>
        <taxon>Bacillota</taxon>
        <taxon>Bacilli</taxon>
        <taxon>Bacillales</taxon>
        <taxon>Alicyclobacillaceae</taxon>
        <taxon>Sulfoacidibacillus</taxon>
    </lineage>
</organism>
<comment type="caution">
    <text evidence="4">The sequence shown here is derived from an EMBL/GenBank/DDBJ whole genome shotgun (WGS) entry which is preliminary data.</text>
</comment>
<evidence type="ECO:0000259" key="3">
    <source>
        <dbReference type="PROSITE" id="PS50943"/>
    </source>
</evidence>
<keyword evidence="5" id="KW-1185">Reference proteome</keyword>
<evidence type="ECO:0000256" key="1">
    <source>
        <dbReference type="ARBA" id="ARBA00023125"/>
    </source>
</evidence>
<accession>A0A9X2ABD0</accession>
<dbReference type="Proteomes" id="UP001139263">
    <property type="component" value="Unassembled WGS sequence"/>
</dbReference>
<dbReference type="EMBL" id="JALBUF010000001">
    <property type="protein sequence ID" value="MCI0182574.1"/>
    <property type="molecule type" value="Genomic_DNA"/>
</dbReference>
<dbReference type="InterPro" id="IPR050807">
    <property type="entry name" value="TransReg_Diox_bact_type"/>
</dbReference>
<dbReference type="PROSITE" id="PS50943">
    <property type="entry name" value="HTH_CROC1"/>
    <property type="match status" value="1"/>
</dbReference>
<dbReference type="SUPFAM" id="SSF47413">
    <property type="entry name" value="lambda repressor-like DNA-binding domains"/>
    <property type="match status" value="1"/>
</dbReference>
<evidence type="ECO:0000256" key="2">
    <source>
        <dbReference type="SAM" id="MobiDB-lite"/>
    </source>
</evidence>
<protein>
    <recommendedName>
        <fullName evidence="3">HTH cro/C1-type domain-containing protein</fullName>
    </recommendedName>
</protein>
<dbReference type="PANTHER" id="PTHR46797">
    <property type="entry name" value="HTH-TYPE TRANSCRIPTIONAL REGULATOR"/>
    <property type="match status" value="1"/>
</dbReference>
<dbReference type="Gene3D" id="1.10.260.40">
    <property type="entry name" value="lambda repressor-like DNA-binding domains"/>
    <property type="match status" value="1"/>
</dbReference>
<gene>
    <name evidence="4" type="ORF">MM817_00835</name>
</gene>
<dbReference type="GO" id="GO:0003700">
    <property type="term" value="F:DNA-binding transcription factor activity"/>
    <property type="evidence" value="ECO:0007669"/>
    <property type="project" value="TreeGrafter"/>
</dbReference>
<dbReference type="Pfam" id="PF01381">
    <property type="entry name" value="HTH_3"/>
    <property type="match status" value="1"/>
</dbReference>
<keyword evidence="1" id="KW-0238">DNA-binding</keyword>
<feature type="domain" description="HTH cro/C1-type" evidence="3">
    <location>
        <begin position="12"/>
        <end position="67"/>
    </location>
</feature>
<dbReference type="RefSeq" id="WP_241712158.1">
    <property type="nucleotide sequence ID" value="NZ_JALBUF010000001.1"/>
</dbReference>
<sequence>MIRVTRFNGAKIRELRRIRGWSLEELSQRSGLSISHLSALETGNRKSPSVDLVYDLAEALHVSMYYFINQDTTTQMNIDMFTYPTETKATPSDEFTRNSSLPTADEHMLHWTRTLRPETLSFMLHEEAESYLTFAHDLYEHRHSSAQLVQLMNEFIQKANQSQIQEKEDSDSTNSSTSPL</sequence>
<dbReference type="AlphaFoldDB" id="A0A9X2ABD0"/>
<dbReference type="SMART" id="SM00530">
    <property type="entry name" value="HTH_XRE"/>
    <property type="match status" value="1"/>
</dbReference>
<evidence type="ECO:0000313" key="5">
    <source>
        <dbReference type="Proteomes" id="UP001139263"/>
    </source>
</evidence>
<feature type="region of interest" description="Disordered" evidence="2">
    <location>
        <begin position="159"/>
        <end position="180"/>
    </location>
</feature>
<evidence type="ECO:0000313" key="4">
    <source>
        <dbReference type="EMBL" id="MCI0182574.1"/>
    </source>
</evidence>
<reference evidence="4" key="1">
    <citation type="submission" date="2022-03" db="EMBL/GenBank/DDBJ databases">
        <title>Draft Genome Sequence of Firmicute Strain S0AB, a Heterotrophic Iron/Sulfur-Oxidizing Extreme Acidophile.</title>
        <authorList>
            <person name="Vergara E."/>
            <person name="Pakostova E."/>
            <person name="Johnson D.B."/>
            <person name="Holmes D.S."/>
        </authorList>
    </citation>
    <scope>NUCLEOTIDE SEQUENCE</scope>
    <source>
        <strain evidence="4">S0AB</strain>
    </source>
</reference>
<dbReference type="GO" id="GO:0005829">
    <property type="term" value="C:cytosol"/>
    <property type="evidence" value="ECO:0007669"/>
    <property type="project" value="TreeGrafter"/>
</dbReference>
<dbReference type="InterPro" id="IPR001387">
    <property type="entry name" value="Cro/C1-type_HTH"/>
</dbReference>
<dbReference type="InterPro" id="IPR010982">
    <property type="entry name" value="Lambda_DNA-bd_dom_sf"/>
</dbReference>
<dbReference type="GO" id="GO:0003677">
    <property type="term" value="F:DNA binding"/>
    <property type="evidence" value="ECO:0007669"/>
    <property type="project" value="UniProtKB-KW"/>
</dbReference>
<dbReference type="PANTHER" id="PTHR46797:SF1">
    <property type="entry name" value="METHYLPHOSPHONATE SYNTHASE"/>
    <property type="match status" value="1"/>
</dbReference>
<name>A0A9X2ABD0_9BACL</name>
<dbReference type="CDD" id="cd00093">
    <property type="entry name" value="HTH_XRE"/>
    <property type="match status" value="1"/>
</dbReference>
<proteinExistence type="predicted"/>